<accession>A0AB34J260</accession>
<dbReference type="GO" id="GO:0010608">
    <property type="term" value="P:post-transcriptional regulation of gene expression"/>
    <property type="evidence" value="ECO:0007669"/>
    <property type="project" value="TreeGrafter"/>
</dbReference>
<dbReference type="InterPro" id="IPR001313">
    <property type="entry name" value="Pumilio_RNA-bd_rpt"/>
</dbReference>
<dbReference type="EMBL" id="JBGBPQ010000014">
    <property type="protein sequence ID" value="KAL1511031.1"/>
    <property type="molecule type" value="Genomic_DNA"/>
</dbReference>
<evidence type="ECO:0000313" key="5">
    <source>
        <dbReference type="EMBL" id="KAL1511031.1"/>
    </source>
</evidence>
<dbReference type="PANTHER" id="PTHR12537:SF12">
    <property type="entry name" value="MATERNAL PROTEIN PUMILIO"/>
    <property type="match status" value="1"/>
</dbReference>
<comment type="caution">
    <text evidence="5">The sequence shown here is derived from an EMBL/GenBank/DDBJ whole genome shotgun (WGS) entry which is preliminary data.</text>
</comment>
<dbReference type="GO" id="GO:0005737">
    <property type="term" value="C:cytoplasm"/>
    <property type="evidence" value="ECO:0007669"/>
    <property type="project" value="TreeGrafter"/>
</dbReference>
<keyword evidence="1" id="KW-0677">Repeat</keyword>
<evidence type="ECO:0000259" key="4">
    <source>
        <dbReference type="PROSITE" id="PS50303"/>
    </source>
</evidence>
<dbReference type="Pfam" id="PF00806">
    <property type="entry name" value="PUF"/>
    <property type="match status" value="5"/>
</dbReference>
<dbReference type="GO" id="GO:0003729">
    <property type="term" value="F:mRNA binding"/>
    <property type="evidence" value="ECO:0007669"/>
    <property type="project" value="TreeGrafter"/>
</dbReference>
<sequence>MSSLDALFASLDDSPPPAPRFGSTRHSIAVGSAAMAARDPALRAMQLDDLFDAPPPRATRHHSLPAVLYSETDGPSSADDEQPPSAEEAARRSLLEMIEADHPSSPAEPNDSPSTSPASCSPKRRRSAGPISRTSLIEKETAALARAAALAGEAEGEVEYGSDTGTVSSELDSGSPVSYAPRHSLVSLTQRNFEQQLRDDHAAALAAQQALHQASFEQQQRFAMQQHHLLVYQPHPLPYAYPAMIVPPPHHAAMAPPHHPHHAAPPPLHHHHAVAPPPPHHAAAPSPHHAAPPPPPHSPRQHSPPPPLKLGQTAHLLEVAMDKKGSRQLQDGLPKMSDAQLARAVDELGPHLLMLAKHPAANYVVSRLASLPLAHAAVRAALVGHVVSLMLHAQGSRVVQAAIAELPLPHADALVRELHGHVARCALDTHGSWGVCAAYKRTHAPFLLDGVVEQLEALAVQQHGCRVVQRVLAEAAVSGAGVASAAGRLLQANLPQLAMDPYGNYAVQVAMRHSAAAERSRLVGALLPALLDLAMSKHGSNVAETVLTLSSAPQLQQARRAFFADRPTLRGLTGHPFGNYVLQALLRLLPPADRAAALHAIDQDASDTTFGRTIVTHFTQ</sequence>
<dbReference type="SUPFAM" id="SSF48371">
    <property type="entry name" value="ARM repeat"/>
    <property type="match status" value="1"/>
</dbReference>
<gene>
    <name evidence="5" type="ORF">AB1Y20_005856</name>
</gene>
<dbReference type="PANTHER" id="PTHR12537">
    <property type="entry name" value="RNA BINDING PROTEIN PUMILIO-RELATED"/>
    <property type="match status" value="1"/>
</dbReference>
<feature type="repeat" description="Pumilio" evidence="2">
    <location>
        <begin position="381"/>
        <end position="416"/>
    </location>
</feature>
<dbReference type="InterPro" id="IPR011989">
    <property type="entry name" value="ARM-like"/>
</dbReference>
<dbReference type="Gene3D" id="1.25.10.10">
    <property type="entry name" value="Leucine-rich Repeat Variant"/>
    <property type="match status" value="1"/>
</dbReference>
<name>A0AB34J260_PRYPA</name>
<evidence type="ECO:0000256" key="3">
    <source>
        <dbReference type="SAM" id="MobiDB-lite"/>
    </source>
</evidence>
<keyword evidence="6" id="KW-1185">Reference proteome</keyword>
<protein>
    <recommendedName>
        <fullName evidence="4">PUM-HD domain-containing protein</fullName>
    </recommendedName>
</protein>
<feature type="region of interest" description="Disordered" evidence="3">
    <location>
        <begin position="1"/>
        <end position="25"/>
    </location>
</feature>
<dbReference type="SMART" id="SM00025">
    <property type="entry name" value="Pumilio"/>
    <property type="match status" value="5"/>
</dbReference>
<evidence type="ECO:0000256" key="2">
    <source>
        <dbReference type="PROSITE-ProRule" id="PRU00317"/>
    </source>
</evidence>
<feature type="compositionally biased region" description="Polar residues" evidence="3">
    <location>
        <begin position="163"/>
        <end position="176"/>
    </location>
</feature>
<dbReference type="AlphaFoldDB" id="A0AB34J260"/>
<organism evidence="5 6">
    <name type="scientific">Prymnesium parvum</name>
    <name type="common">Toxic golden alga</name>
    <dbReference type="NCBI Taxonomy" id="97485"/>
    <lineage>
        <taxon>Eukaryota</taxon>
        <taxon>Haptista</taxon>
        <taxon>Haptophyta</taxon>
        <taxon>Prymnesiophyceae</taxon>
        <taxon>Prymnesiales</taxon>
        <taxon>Prymnesiaceae</taxon>
        <taxon>Prymnesium</taxon>
    </lineage>
</organism>
<feature type="repeat" description="Pumilio" evidence="2">
    <location>
        <begin position="488"/>
        <end position="524"/>
    </location>
</feature>
<feature type="domain" description="PUM-HD" evidence="4">
    <location>
        <begin position="286"/>
        <end position="620"/>
    </location>
</feature>
<feature type="region of interest" description="Disordered" evidence="3">
    <location>
        <begin position="47"/>
        <end position="136"/>
    </location>
</feature>
<feature type="compositionally biased region" description="Basic residues" evidence="3">
    <location>
        <begin position="258"/>
        <end position="273"/>
    </location>
</feature>
<feature type="compositionally biased region" description="Pro residues" evidence="3">
    <location>
        <begin position="290"/>
        <end position="308"/>
    </location>
</feature>
<dbReference type="InterPro" id="IPR016024">
    <property type="entry name" value="ARM-type_fold"/>
</dbReference>
<feature type="compositionally biased region" description="Basic and acidic residues" evidence="3">
    <location>
        <begin position="88"/>
        <end position="102"/>
    </location>
</feature>
<feature type="region of interest" description="Disordered" evidence="3">
    <location>
        <begin position="153"/>
        <end position="178"/>
    </location>
</feature>
<dbReference type="InterPro" id="IPR033133">
    <property type="entry name" value="PUM-HD"/>
</dbReference>
<reference evidence="5 6" key="1">
    <citation type="journal article" date="2024" name="Science">
        <title>Giant polyketide synthase enzymes in the biosynthesis of giant marine polyether toxins.</title>
        <authorList>
            <person name="Fallon T.R."/>
            <person name="Shende V.V."/>
            <person name="Wierzbicki I.H."/>
            <person name="Pendleton A.L."/>
            <person name="Watervoot N.F."/>
            <person name="Auber R.P."/>
            <person name="Gonzalez D.J."/>
            <person name="Wisecaver J.H."/>
            <person name="Moore B.S."/>
        </authorList>
    </citation>
    <scope>NUCLEOTIDE SEQUENCE [LARGE SCALE GENOMIC DNA]</scope>
    <source>
        <strain evidence="5 6">12B1</strain>
    </source>
</reference>
<dbReference type="PROSITE" id="PS50303">
    <property type="entry name" value="PUM_HD"/>
    <property type="match status" value="1"/>
</dbReference>
<dbReference type="Proteomes" id="UP001515480">
    <property type="component" value="Unassembled WGS sequence"/>
</dbReference>
<evidence type="ECO:0000313" key="6">
    <source>
        <dbReference type="Proteomes" id="UP001515480"/>
    </source>
</evidence>
<evidence type="ECO:0000256" key="1">
    <source>
        <dbReference type="ARBA" id="ARBA00022737"/>
    </source>
</evidence>
<feature type="region of interest" description="Disordered" evidence="3">
    <location>
        <begin position="252"/>
        <end position="310"/>
    </location>
</feature>
<dbReference type="PROSITE" id="PS50302">
    <property type="entry name" value="PUM"/>
    <property type="match status" value="2"/>
</dbReference>
<proteinExistence type="predicted"/>